<protein>
    <submittedName>
        <fullName evidence="2">Uncharacterized protein</fullName>
    </submittedName>
</protein>
<dbReference type="AlphaFoldDB" id="M7ZSE3"/>
<evidence type="ECO:0000256" key="1">
    <source>
        <dbReference type="SAM" id="MobiDB-lite"/>
    </source>
</evidence>
<dbReference type="STRING" id="4572.M7ZSE3"/>
<reference evidence="2" key="1">
    <citation type="journal article" date="2013" name="Nature">
        <title>Draft genome of the wheat A-genome progenitor Triticum urartu.</title>
        <authorList>
            <person name="Ling H.Q."/>
            <person name="Zhao S."/>
            <person name="Liu D."/>
            <person name="Wang J."/>
            <person name="Sun H."/>
            <person name="Zhang C."/>
            <person name="Fan H."/>
            <person name="Li D."/>
            <person name="Dong L."/>
            <person name="Tao Y."/>
            <person name="Gao C."/>
            <person name="Wu H."/>
            <person name="Li Y."/>
            <person name="Cui Y."/>
            <person name="Guo X."/>
            <person name="Zheng S."/>
            <person name="Wang B."/>
            <person name="Yu K."/>
            <person name="Liang Q."/>
            <person name="Yang W."/>
            <person name="Lou X."/>
            <person name="Chen J."/>
            <person name="Feng M."/>
            <person name="Jian J."/>
            <person name="Zhang X."/>
            <person name="Luo G."/>
            <person name="Jiang Y."/>
            <person name="Liu J."/>
            <person name="Wang Z."/>
            <person name="Sha Y."/>
            <person name="Zhang B."/>
            <person name="Wu H."/>
            <person name="Tang D."/>
            <person name="Shen Q."/>
            <person name="Xue P."/>
            <person name="Zou S."/>
            <person name="Wang X."/>
            <person name="Liu X."/>
            <person name="Wang F."/>
            <person name="Yang Y."/>
            <person name="An X."/>
            <person name="Dong Z."/>
            <person name="Zhang K."/>
            <person name="Zhang X."/>
            <person name="Luo M.C."/>
            <person name="Dvorak J."/>
            <person name="Tong Y."/>
            <person name="Wang J."/>
            <person name="Yang H."/>
            <person name="Li Z."/>
            <person name="Wang D."/>
            <person name="Zhang A."/>
            <person name="Wang J."/>
        </authorList>
    </citation>
    <scope>NUCLEOTIDE SEQUENCE</scope>
</reference>
<feature type="compositionally biased region" description="Acidic residues" evidence="1">
    <location>
        <begin position="128"/>
        <end position="145"/>
    </location>
</feature>
<dbReference type="eggNOG" id="ENOG502QUKG">
    <property type="taxonomic scope" value="Eukaryota"/>
</dbReference>
<sequence length="293" mass="32336">MLVLKDTSHKTSFVALKRTIRVSLNLIDPVTSDETRTGRKRNKIPRVGELKSNNLLCHGKLPFGMNNITIRSRSASARKTIAVNGSLIVEAEKAANALEPVAAKIPFAQASLIEARKLVTEARMSLEGVDDNDGPAESSSDDTSDDSGVSELHKLENQNDLIKQENKSVNGMKLPPRTVNGMDFYFDVSALGEKEQLSMFQRIENSMERAYLLPSAFSTAQDVNGNLGTNDLYISEQVVNNDQIDRIAADTTEFISAEPLEDVSSPSNKSKMRWDLQFATGKCNTWKQMLVVI</sequence>
<name>M7ZSE3_TRIUA</name>
<accession>M7ZSE3</accession>
<proteinExistence type="predicted"/>
<dbReference type="OMA" id="MFDEWIG"/>
<dbReference type="EMBL" id="KD035511">
    <property type="protein sequence ID" value="EMS66118.1"/>
    <property type="molecule type" value="Genomic_DNA"/>
</dbReference>
<evidence type="ECO:0000313" key="2">
    <source>
        <dbReference type="EMBL" id="EMS66118.1"/>
    </source>
</evidence>
<organism evidence="2">
    <name type="scientific">Triticum urartu</name>
    <name type="common">Red wild einkorn</name>
    <name type="synonym">Crithodium urartu</name>
    <dbReference type="NCBI Taxonomy" id="4572"/>
    <lineage>
        <taxon>Eukaryota</taxon>
        <taxon>Viridiplantae</taxon>
        <taxon>Streptophyta</taxon>
        <taxon>Embryophyta</taxon>
        <taxon>Tracheophyta</taxon>
        <taxon>Spermatophyta</taxon>
        <taxon>Magnoliopsida</taxon>
        <taxon>Liliopsida</taxon>
        <taxon>Poales</taxon>
        <taxon>Poaceae</taxon>
        <taxon>BOP clade</taxon>
        <taxon>Pooideae</taxon>
        <taxon>Triticodae</taxon>
        <taxon>Triticeae</taxon>
        <taxon>Triticinae</taxon>
        <taxon>Triticum</taxon>
    </lineage>
</organism>
<feature type="region of interest" description="Disordered" evidence="1">
    <location>
        <begin position="127"/>
        <end position="149"/>
    </location>
</feature>
<gene>
    <name evidence="2" type="ORF">TRIUR3_17389</name>
</gene>